<accession>A0A1H6PQ59</accession>
<feature type="region of interest" description="Disordered" evidence="10">
    <location>
        <begin position="201"/>
        <end position="221"/>
    </location>
</feature>
<dbReference type="Pfam" id="PF25506">
    <property type="entry name" value="TIM-barrel_MTC6"/>
    <property type="match status" value="1"/>
</dbReference>
<gene>
    <name evidence="15" type="ORF">B0I71DRAFT_133719</name>
    <name evidence="14" type="ORF">YALI1_B22414g</name>
</gene>
<evidence type="ECO:0000259" key="13">
    <source>
        <dbReference type="Pfam" id="PF25506"/>
    </source>
</evidence>
<reference evidence="14 16" key="1">
    <citation type="journal article" date="2016" name="PLoS ONE">
        <title>Sequence Assembly of Yarrowia lipolytica Strain W29/CLIB89 Shows Transposable Element Diversity.</title>
        <authorList>
            <person name="Magnan C."/>
            <person name="Yu J."/>
            <person name="Chang I."/>
            <person name="Jahn E."/>
            <person name="Kanomata Y."/>
            <person name="Wu J."/>
            <person name="Zeller M."/>
            <person name="Oakes M."/>
            <person name="Baldi P."/>
            <person name="Sandmeyer S."/>
        </authorList>
    </citation>
    <scope>NUCLEOTIDE SEQUENCE [LARGE SCALE GENOMIC DNA]</scope>
    <source>
        <strain evidence="14">CLIB89</strain>
        <strain evidence="16">CLIB89(W29)</strain>
    </source>
</reference>
<dbReference type="EMBL" id="CP017554">
    <property type="protein sequence ID" value="AOW01830.1"/>
    <property type="molecule type" value="Genomic_DNA"/>
</dbReference>
<evidence type="ECO:0000313" key="14">
    <source>
        <dbReference type="EMBL" id="AOW01830.1"/>
    </source>
</evidence>
<reference evidence="15 17" key="2">
    <citation type="submission" date="2018-07" db="EMBL/GenBank/DDBJ databases">
        <title>Draft Genome Assemblies for Five Robust Yarrowia lipolytica Strains Exhibiting High Lipid Production and Pentose Sugar Utilization and Sugar Alcohol Secretion from Undetoxified Lignocellulosic Biomass Hydrolysates.</title>
        <authorList>
            <consortium name="DOE Joint Genome Institute"/>
            <person name="Walker C."/>
            <person name="Ryu S."/>
            <person name="Na H."/>
            <person name="Zane M."/>
            <person name="LaButti K."/>
            <person name="Lipzen A."/>
            <person name="Haridas S."/>
            <person name="Barry K."/>
            <person name="Grigoriev I.V."/>
            <person name="Quarterman J."/>
            <person name="Slininger P."/>
            <person name="Dien B."/>
            <person name="Trinh C.T."/>
        </authorList>
    </citation>
    <scope>NUCLEOTIDE SEQUENCE [LARGE SCALE GENOMIC DNA]</scope>
    <source>
        <strain evidence="15 17">YB392</strain>
    </source>
</reference>
<sequence length="685" mass="75974">MVWLWTLPWTFILVALIPLATAKSPDVHHSLQQLKKRDDDSLRDENCQAWIAPVWPGMSHMMVAATRAERDVSYNVSIDQLTYKGAELTPLVFNKYGYTQDGIFKSMDLLKSGMTSLGLDVYWNNKEQYWQLCPVIFPSSAEPGTPVLLQRRLTTDIVTCDQNATLSYFLAALSNHVNVTDNNLDVDLISLKLNLRTVETPIQSNSSSQRQKRQFRETSTSVTQLASSVLSSLLNASKTTRMESTGSFSNSDSNSSSNSSRMSNSTESTRTTSSTESASSTSTTPSTYTTGPQMLGNIVGSSYIGPRLYTPKDLHRDREAEPPRTYDYQGLSNRGFPLAHYILLEMKARVMVSISQNDQPDGYGWGSADQDVIFTKQALLGSSDPENTNENIAYENLQECIRLDPQFLQSINLTGAASWRTYSSTQQDPISNVSFQEFINCGLSPSINNTLAPGETLQGLMTESLWSWAEDEPSKCHNESVTRTQDRNTGLVAWNCAVLMPDGWHVANCYDTHYPLCRQGELAYNWAVGTQKVNYFDTAQEKNICPPGYTFSLPRTALQNIAAKITVRGVSGKTRVYKGGDTTDPDSYDTIDYGNTAFPVWIDLNSISQEDCWVSGGPTARCPYRTVQSHSVSVALLTVASAVCAGVAAAIILLQMDTQPIKKNSGRWRRLMSNFKKSEYESVPA</sequence>
<evidence type="ECO:0000256" key="7">
    <source>
        <dbReference type="ARBA" id="ARBA00037703"/>
    </source>
</evidence>
<dbReference type="PANTHER" id="PTHR35518">
    <property type="entry name" value="MAINTENANCE OF TELOMOERE CAPPING"/>
    <property type="match status" value="1"/>
</dbReference>
<organism evidence="14 16">
    <name type="scientific">Yarrowia lipolytica</name>
    <name type="common">Candida lipolytica</name>
    <dbReference type="NCBI Taxonomy" id="4952"/>
    <lineage>
        <taxon>Eukaryota</taxon>
        <taxon>Fungi</taxon>
        <taxon>Dikarya</taxon>
        <taxon>Ascomycota</taxon>
        <taxon>Saccharomycotina</taxon>
        <taxon>Dipodascomycetes</taxon>
        <taxon>Dipodascales</taxon>
        <taxon>Dipodascales incertae sedis</taxon>
        <taxon>Yarrowia</taxon>
    </lineage>
</organism>
<evidence type="ECO:0000256" key="5">
    <source>
        <dbReference type="ARBA" id="ARBA00023136"/>
    </source>
</evidence>
<comment type="function">
    <text evidence="7">May be involved in telomere capping.</text>
</comment>
<evidence type="ECO:0000256" key="1">
    <source>
        <dbReference type="ARBA" id="ARBA00004479"/>
    </source>
</evidence>
<feature type="region of interest" description="Disordered" evidence="10">
    <location>
        <begin position="309"/>
        <end position="328"/>
    </location>
</feature>
<evidence type="ECO:0000313" key="15">
    <source>
        <dbReference type="EMBL" id="RDW24793.1"/>
    </source>
</evidence>
<dbReference type="EMBL" id="KZ859021">
    <property type="protein sequence ID" value="RDW24793.1"/>
    <property type="molecule type" value="Genomic_DNA"/>
</dbReference>
<evidence type="ECO:0000313" key="17">
    <source>
        <dbReference type="Proteomes" id="UP000256601"/>
    </source>
</evidence>
<keyword evidence="2 11" id="KW-0812">Transmembrane</keyword>
<keyword evidence="4 11" id="KW-1133">Transmembrane helix</keyword>
<dbReference type="eggNOG" id="ENOG502QVFP">
    <property type="taxonomic scope" value="Eukaryota"/>
</dbReference>
<dbReference type="GeneID" id="2906681"/>
<dbReference type="KEGG" id="yli:2906681"/>
<dbReference type="RefSeq" id="XP_501008.1">
    <property type="nucleotide sequence ID" value="XM_501008.1"/>
</dbReference>
<dbReference type="InterPro" id="IPR051008">
    <property type="entry name" value="Telomere_Capping_Maintenance"/>
</dbReference>
<comment type="similarity">
    <text evidence="8">Belongs to the MTC6 family.</text>
</comment>
<keyword evidence="6" id="KW-0325">Glycoprotein</keyword>
<feature type="transmembrane region" description="Helical" evidence="11">
    <location>
        <begin position="632"/>
        <end position="654"/>
    </location>
</feature>
<comment type="subcellular location">
    <subcellularLocation>
        <location evidence="1">Membrane</location>
        <topology evidence="1">Single-pass type I membrane protein</topology>
    </subcellularLocation>
</comment>
<dbReference type="Proteomes" id="UP000182444">
    <property type="component" value="Chromosome 1B"/>
</dbReference>
<keyword evidence="3 12" id="KW-0732">Signal</keyword>
<evidence type="ECO:0000256" key="12">
    <source>
        <dbReference type="SAM" id="SignalP"/>
    </source>
</evidence>
<feature type="compositionally biased region" description="Low complexity" evidence="10">
    <location>
        <begin position="244"/>
        <end position="290"/>
    </location>
</feature>
<dbReference type="VEuPathDB" id="FungiDB:YALI0_B17248g"/>
<dbReference type="VEuPathDB" id="FungiDB:YALI1_B22414g"/>
<proteinExistence type="inferred from homology"/>
<evidence type="ECO:0000256" key="11">
    <source>
        <dbReference type="SAM" id="Phobius"/>
    </source>
</evidence>
<protein>
    <recommendedName>
        <fullName evidence="9">Maintenance of telomere capping protein 6</fullName>
    </recommendedName>
</protein>
<dbReference type="PANTHER" id="PTHR35518:SF2">
    <property type="entry name" value="MAINTENANCE OF TELOMERE CAPPING PROTEIN 6"/>
    <property type="match status" value="1"/>
</dbReference>
<dbReference type="InterPro" id="IPR057530">
    <property type="entry name" value="TIM-barrel_MTC6"/>
</dbReference>
<dbReference type="OrthoDB" id="5573651at2759"/>
<evidence type="ECO:0000256" key="8">
    <source>
        <dbReference type="ARBA" id="ARBA00038159"/>
    </source>
</evidence>
<dbReference type="Proteomes" id="UP000256601">
    <property type="component" value="Unassembled WGS sequence"/>
</dbReference>
<dbReference type="AlphaFoldDB" id="A0A1H6PQ59"/>
<dbReference type="GO" id="GO:0016020">
    <property type="term" value="C:membrane"/>
    <property type="evidence" value="ECO:0007669"/>
    <property type="project" value="UniProtKB-SubCell"/>
</dbReference>
<feature type="region of interest" description="Disordered" evidence="10">
    <location>
        <begin position="238"/>
        <end position="295"/>
    </location>
</feature>
<feature type="chain" id="PRO_5036020521" description="Maintenance of telomere capping protein 6" evidence="12">
    <location>
        <begin position="23"/>
        <end position="685"/>
    </location>
</feature>
<evidence type="ECO:0000313" key="16">
    <source>
        <dbReference type="Proteomes" id="UP000182444"/>
    </source>
</evidence>
<evidence type="ECO:0000256" key="10">
    <source>
        <dbReference type="SAM" id="MobiDB-lite"/>
    </source>
</evidence>
<evidence type="ECO:0000256" key="2">
    <source>
        <dbReference type="ARBA" id="ARBA00022692"/>
    </source>
</evidence>
<evidence type="ECO:0000256" key="4">
    <source>
        <dbReference type="ARBA" id="ARBA00022989"/>
    </source>
</evidence>
<name>A0A1H6PQ59_YARLL</name>
<evidence type="ECO:0000256" key="9">
    <source>
        <dbReference type="ARBA" id="ARBA00039865"/>
    </source>
</evidence>
<keyword evidence="5 11" id="KW-0472">Membrane</keyword>
<evidence type="ECO:0000256" key="6">
    <source>
        <dbReference type="ARBA" id="ARBA00023180"/>
    </source>
</evidence>
<feature type="signal peptide" evidence="12">
    <location>
        <begin position="1"/>
        <end position="22"/>
    </location>
</feature>
<dbReference type="OMA" id="WGTIDPQ"/>
<feature type="compositionally biased region" description="Basic and acidic residues" evidence="10">
    <location>
        <begin position="310"/>
        <end position="324"/>
    </location>
</feature>
<evidence type="ECO:0000256" key="3">
    <source>
        <dbReference type="ARBA" id="ARBA00022729"/>
    </source>
</evidence>
<feature type="domain" description="MTC6 partial TIM-barrel" evidence="13">
    <location>
        <begin position="56"/>
        <end position="467"/>
    </location>
</feature>